<sequence>MSLLSSVLVAIVSLVVASLFLSHPSPPSTKDSNSLFKIYPRIGNVTPFHTHRVHMLYISGFADYDHVRKLLIEEKCGSNNTSQRDVSKCEDELEFEPVKIVKAAPSSSPIKNNAWDGNHHPPVLTPLIIGNVFYEESSADSYAELIPGVLLQKRGSNESVNCQDELCIFNEMFFNRNLIAKLLKTFVNGTKTHRIGRKYLCVDKYLRRMFYKRDSLMNAIEHVELNIPTLEDDDVTSSLDYQMHLNLNYDLWSLLKSAIQMVQSFGIKNVLKLGVQTTLLGLPVQLPLMGVKGISEWKEFDTRDPILIQNLVLTSPLFPIVKWKELKSNPNNRLIFLEKGDISQYYLPFKFQPLAVLDLKNAQFVMTPPINVGSGIGDDEQVKA</sequence>
<organism evidence="2 3">
    <name type="scientific">Naegleria fowleri</name>
    <name type="common">Brain eating amoeba</name>
    <dbReference type="NCBI Taxonomy" id="5763"/>
    <lineage>
        <taxon>Eukaryota</taxon>
        <taxon>Discoba</taxon>
        <taxon>Heterolobosea</taxon>
        <taxon>Tetramitia</taxon>
        <taxon>Eutetramitia</taxon>
        <taxon>Vahlkampfiidae</taxon>
        <taxon>Naegleria</taxon>
    </lineage>
</organism>
<keyword evidence="3" id="KW-1185">Reference proteome</keyword>
<dbReference type="VEuPathDB" id="AmoebaDB:FDP41_001710"/>
<gene>
    <name evidence="2" type="ORF">FDP41_001710</name>
</gene>
<dbReference type="OrthoDB" id="10333777at2759"/>
<keyword evidence="1" id="KW-0732">Signal</keyword>
<feature type="chain" id="PRO_5025662222" evidence="1">
    <location>
        <begin position="18"/>
        <end position="384"/>
    </location>
</feature>
<dbReference type="VEuPathDB" id="AmoebaDB:NF0036100"/>
<dbReference type="Proteomes" id="UP000444721">
    <property type="component" value="Unassembled WGS sequence"/>
</dbReference>
<protein>
    <submittedName>
        <fullName evidence="2">Uncharacterized protein</fullName>
    </submittedName>
</protein>
<evidence type="ECO:0000256" key="1">
    <source>
        <dbReference type="SAM" id="SignalP"/>
    </source>
</evidence>
<dbReference type="GeneID" id="68108928"/>
<dbReference type="EMBL" id="VFQX01000027">
    <property type="protein sequence ID" value="KAF0979367.1"/>
    <property type="molecule type" value="Genomic_DNA"/>
</dbReference>
<feature type="signal peptide" evidence="1">
    <location>
        <begin position="1"/>
        <end position="17"/>
    </location>
</feature>
<evidence type="ECO:0000313" key="2">
    <source>
        <dbReference type="EMBL" id="KAF0979367.1"/>
    </source>
</evidence>
<reference evidence="2 3" key="1">
    <citation type="journal article" date="2019" name="Sci. Rep.">
        <title>Nanopore sequencing improves the draft genome of the human pathogenic amoeba Naegleria fowleri.</title>
        <authorList>
            <person name="Liechti N."/>
            <person name="Schurch N."/>
            <person name="Bruggmann R."/>
            <person name="Wittwer M."/>
        </authorList>
    </citation>
    <scope>NUCLEOTIDE SEQUENCE [LARGE SCALE GENOMIC DNA]</scope>
    <source>
        <strain evidence="2 3">ATCC 30894</strain>
    </source>
</reference>
<dbReference type="VEuPathDB" id="AmoebaDB:NfTy_054870"/>
<accession>A0A6A5BQH4</accession>
<evidence type="ECO:0000313" key="3">
    <source>
        <dbReference type="Proteomes" id="UP000444721"/>
    </source>
</evidence>
<proteinExistence type="predicted"/>
<comment type="caution">
    <text evidence="2">The sequence shown here is derived from an EMBL/GenBank/DDBJ whole genome shotgun (WGS) entry which is preliminary data.</text>
</comment>
<dbReference type="RefSeq" id="XP_044564080.1">
    <property type="nucleotide sequence ID" value="XM_044704825.1"/>
</dbReference>
<dbReference type="AlphaFoldDB" id="A0A6A5BQH4"/>
<name>A0A6A5BQH4_NAEFO</name>